<dbReference type="InterPro" id="IPR018095">
    <property type="entry name" value="Thymidylate_kin_CS"/>
</dbReference>
<dbReference type="InterPro" id="IPR027417">
    <property type="entry name" value="P-loop_NTPase"/>
</dbReference>
<comment type="similarity">
    <text evidence="2">Belongs to the thymidylate kinase family.</text>
</comment>
<gene>
    <name evidence="11" type="ORF">HAZT_HAZT006244</name>
</gene>
<dbReference type="PANTHER" id="PTHR10344">
    <property type="entry name" value="THYMIDYLATE KINASE"/>
    <property type="match status" value="1"/>
</dbReference>
<evidence type="ECO:0000256" key="6">
    <source>
        <dbReference type="ARBA" id="ARBA00022727"/>
    </source>
</evidence>
<protein>
    <recommendedName>
        <fullName evidence="4">Thymidylate kinase</fullName>
        <ecNumber evidence="3">2.7.4.9</ecNumber>
    </recommendedName>
</protein>
<dbReference type="GO" id="GO:0004798">
    <property type="term" value="F:dTMP kinase activity"/>
    <property type="evidence" value="ECO:0007669"/>
    <property type="project" value="UniProtKB-EC"/>
</dbReference>
<dbReference type="EC" id="2.7.4.9" evidence="3"/>
<keyword evidence="7" id="KW-0547">Nucleotide-binding</keyword>
<dbReference type="GO" id="GO:0006233">
    <property type="term" value="P:dTDP biosynthetic process"/>
    <property type="evidence" value="ECO:0007669"/>
    <property type="project" value="InterPro"/>
</dbReference>
<dbReference type="Pfam" id="PF02223">
    <property type="entry name" value="Thymidylate_kin"/>
    <property type="match status" value="1"/>
</dbReference>
<sequence length="227" mass="25219">MSVKKACRGALIVLEGCDRVGKTTQAKLLVESLKNNGKPAQLMNFPVSFSIQVYRTTAIGKMLDQYLKQSQELDDHAVHLLFSANRWECVSSMEKLLQEGTTLVVDRYSDSGIAFSAAKGLPVSWCAASDSGLPRPDLVLFLTLGGTELSSRGGYGQERYEEDSFQQRVMRNYNELKRDYWNVVNADEKSVEQLHSELLPLVTSAVAAAEDKPLLTLDWPKADNPET</sequence>
<reference evidence="11" key="3">
    <citation type="submission" date="2019-06" db="EMBL/GenBank/DDBJ databases">
        <authorList>
            <person name="Poynton C."/>
            <person name="Hasenbein S."/>
            <person name="Benoit J.B."/>
            <person name="Sepulveda M.S."/>
            <person name="Poelchau M.F."/>
            <person name="Murali S.C."/>
            <person name="Chen S."/>
            <person name="Glastad K.M."/>
            <person name="Werren J.H."/>
            <person name="Vineis J.H."/>
            <person name="Bowen J.L."/>
            <person name="Friedrich M."/>
            <person name="Jones J."/>
            <person name="Robertson H.M."/>
            <person name="Feyereisen R."/>
            <person name="Mechler-Hickson A."/>
            <person name="Mathers N."/>
            <person name="Lee C.E."/>
            <person name="Colbourne J.K."/>
            <person name="Biales A."/>
            <person name="Johnston J.S."/>
            <person name="Wellborn G.A."/>
            <person name="Rosendale A.J."/>
            <person name="Cridge A.G."/>
            <person name="Munoz-Torres M.C."/>
            <person name="Bain P.A."/>
            <person name="Manny A.R."/>
            <person name="Major K.M."/>
            <person name="Lambert F.N."/>
            <person name="Vulpe C.D."/>
            <person name="Tuck P."/>
            <person name="Blalock B.J."/>
            <person name="Lin Y.-Y."/>
            <person name="Smith M.E."/>
            <person name="Ochoa-Acuna H."/>
            <person name="Chen M.-J.M."/>
            <person name="Childers C.P."/>
            <person name="Qu J."/>
            <person name="Dugan S."/>
            <person name="Lee S.L."/>
            <person name="Chao H."/>
            <person name="Dinh H."/>
            <person name="Han Y."/>
            <person name="Doddapaneni H."/>
            <person name="Worley K.C."/>
            <person name="Muzny D.M."/>
            <person name="Gibbs R.A."/>
            <person name="Richards S."/>
        </authorList>
    </citation>
    <scope>NUCLEOTIDE SEQUENCE</scope>
    <source>
        <strain evidence="11">HAZT.00-mixed</strain>
        <tissue evidence="11">Whole organism</tissue>
    </source>
</reference>
<comment type="caution">
    <text evidence="11">The sequence shown here is derived from an EMBL/GenBank/DDBJ whole genome shotgun (WGS) entry which is preliminary data.</text>
</comment>
<accession>A0A6A0H066</accession>
<dbReference type="GO" id="GO:0005524">
    <property type="term" value="F:ATP binding"/>
    <property type="evidence" value="ECO:0007669"/>
    <property type="project" value="UniProtKB-KW"/>
</dbReference>
<feature type="domain" description="Thymidylate kinase-like" evidence="10">
    <location>
        <begin position="14"/>
        <end position="197"/>
    </location>
</feature>
<dbReference type="FunFam" id="3.40.50.300:FF:000679">
    <property type="entry name" value="Thymidylate kinase"/>
    <property type="match status" value="1"/>
</dbReference>
<dbReference type="GO" id="GO:0005829">
    <property type="term" value="C:cytosol"/>
    <property type="evidence" value="ECO:0007669"/>
    <property type="project" value="TreeGrafter"/>
</dbReference>
<reference evidence="11" key="2">
    <citation type="journal article" date="2018" name="Environ. Sci. Technol.">
        <title>The Toxicogenome of Hyalella azteca: A Model for Sediment Ecotoxicology and Evolutionary Toxicology.</title>
        <authorList>
            <person name="Poynton H.C."/>
            <person name="Hasenbein S."/>
            <person name="Benoit J.B."/>
            <person name="Sepulveda M.S."/>
            <person name="Poelchau M.F."/>
            <person name="Hughes D.S.T."/>
            <person name="Murali S.C."/>
            <person name="Chen S."/>
            <person name="Glastad K.M."/>
            <person name="Goodisman M.A.D."/>
            <person name="Werren J.H."/>
            <person name="Vineis J.H."/>
            <person name="Bowen J.L."/>
            <person name="Friedrich M."/>
            <person name="Jones J."/>
            <person name="Robertson H.M."/>
            <person name="Feyereisen R."/>
            <person name="Mechler-Hickson A."/>
            <person name="Mathers N."/>
            <person name="Lee C.E."/>
            <person name="Colbourne J.K."/>
            <person name="Biales A."/>
            <person name="Johnston J.S."/>
            <person name="Wellborn G.A."/>
            <person name="Rosendale A.J."/>
            <person name="Cridge A.G."/>
            <person name="Munoz-Torres M.C."/>
            <person name="Bain P.A."/>
            <person name="Manny A.R."/>
            <person name="Major K.M."/>
            <person name="Lambert F.N."/>
            <person name="Vulpe C.D."/>
            <person name="Tuck P."/>
            <person name="Blalock B.J."/>
            <person name="Lin Y.Y."/>
            <person name="Smith M.E."/>
            <person name="Ochoa-Acuna H."/>
            <person name="Chen M.M."/>
            <person name="Childers C.P."/>
            <person name="Qu J."/>
            <person name="Dugan S."/>
            <person name="Lee S.L."/>
            <person name="Chao H."/>
            <person name="Dinh H."/>
            <person name="Han Y."/>
            <person name="Doddapaneni H."/>
            <person name="Worley K.C."/>
            <person name="Muzny D.M."/>
            <person name="Gibbs R.A."/>
            <person name="Richards S."/>
        </authorList>
    </citation>
    <scope>NUCLEOTIDE SEQUENCE</scope>
    <source>
        <strain evidence="11">HAZT.00-mixed</strain>
        <tissue evidence="11">Whole organism</tissue>
    </source>
</reference>
<dbReference type="InterPro" id="IPR039430">
    <property type="entry name" value="Thymidylate_kin-like_dom"/>
</dbReference>
<reference evidence="11" key="1">
    <citation type="submission" date="2014-08" db="EMBL/GenBank/DDBJ databases">
        <authorList>
            <person name="Murali S."/>
            <person name="Richards S."/>
            <person name="Bandaranaike D."/>
            <person name="Bellair M."/>
            <person name="Blankenburg K."/>
            <person name="Chao H."/>
            <person name="Dinh H."/>
            <person name="Doddapaneni H."/>
            <person name="Dugan-Rocha S."/>
            <person name="Elkadiri S."/>
            <person name="Gnanaolivu R."/>
            <person name="Hughes D."/>
            <person name="Lee S."/>
            <person name="Li M."/>
            <person name="Ming W."/>
            <person name="Munidasa M."/>
            <person name="Muniz J."/>
            <person name="Nguyen L."/>
            <person name="Osuji N."/>
            <person name="Pu L.-L."/>
            <person name="Puazo M."/>
            <person name="Skinner E."/>
            <person name="Qu C."/>
            <person name="Quiroz J."/>
            <person name="Raj R."/>
            <person name="Weissenberger G."/>
            <person name="Xin Y."/>
            <person name="Zou X."/>
            <person name="Han Y."/>
            <person name="Worley K."/>
            <person name="Muzny D."/>
            <person name="Gibbs R."/>
        </authorList>
    </citation>
    <scope>NUCLEOTIDE SEQUENCE</scope>
    <source>
        <strain evidence="11">HAZT.00-mixed</strain>
        <tissue evidence="11">Whole organism</tissue>
    </source>
</reference>
<dbReference type="NCBIfam" id="TIGR00041">
    <property type="entry name" value="DTMP_kinase"/>
    <property type="match status" value="1"/>
</dbReference>
<dbReference type="GO" id="GO:0004550">
    <property type="term" value="F:nucleoside diphosphate kinase activity"/>
    <property type="evidence" value="ECO:0007669"/>
    <property type="project" value="TreeGrafter"/>
</dbReference>
<evidence type="ECO:0000256" key="5">
    <source>
        <dbReference type="ARBA" id="ARBA00022679"/>
    </source>
</evidence>
<keyword evidence="5" id="KW-0808">Transferase</keyword>
<keyword evidence="9" id="KW-0067">ATP-binding</keyword>
<dbReference type="PANTHER" id="PTHR10344:SF1">
    <property type="entry name" value="THYMIDYLATE KINASE"/>
    <property type="match status" value="1"/>
</dbReference>
<organism evidence="11">
    <name type="scientific">Hyalella azteca</name>
    <name type="common">Amphipod</name>
    <dbReference type="NCBI Taxonomy" id="294128"/>
    <lineage>
        <taxon>Eukaryota</taxon>
        <taxon>Metazoa</taxon>
        <taxon>Ecdysozoa</taxon>
        <taxon>Arthropoda</taxon>
        <taxon>Crustacea</taxon>
        <taxon>Multicrustacea</taxon>
        <taxon>Malacostraca</taxon>
        <taxon>Eumalacostraca</taxon>
        <taxon>Peracarida</taxon>
        <taxon>Amphipoda</taxon>
        <taxon>Senticaudata</taxon>
        <taxon>Talitrida</taxon>
        <taxon>Talitroidea</taxon>
        <taxon>Hyalellidae</taxon>
        <taxon>Hyalella</taxon>
    </lineage>
</organism>
<comment type="pathway">
    <text evidence="1">Pyrimidine metabolism; dTTP biosynthesis.</text>
</comment>
<evidence type="ECO:0000256" key="9">
    <source>
        <dbReference type="ARBA" id="ARBA00022840"/>
    </source>
</evidence>
<dbReference type="HAMAP" id="MF_00165">
    <property type="entry name" value="Thymidylate_kinase"/>
    <property type="match status" value="1"/>
</dbReference>
<dbReference type="PROSITE" id="PS01331">
    <property type="entry name" value="THYMIDYLATE_KINASE"/>
    <property type="match status" value="1"/>
</dbReference>
<keyword evidence="6" id="KW-0545">Nucleotide biosynthesis</keyword>
<name>A0A6A0H066_HYAAZ</name>
<dbReference type="InterPro" id="IPR018094">
    <property type="entry name" value="Thymidylate_kinase"/>
</dbReference>
<dbReference type="GO" id="GO:0006235">
    <property type="term" value="P:dTTP biosynthetic process"/>
    <property type="evidence" value="ECO:0007669"/>
    <property type="project" value="TreeGrafter"/>
</dbReference>
<evidence type="ECO:0000256" key="4">
    <source>
        <dbReference type="ARBA" id="ARBA00017144"/>
    </source>
</evidence>
<dbReference type="EMBL" id="JQDR03010624">
    <property type="protein sequence ID" value="KAA0193963.1"/>
    <property type="molecule type" value="Genomic_DNA"/>
</dbReference>
<proteinExistence type="inferred from homology"/>
<evidence type="ECO:0000256" key="8">
    <source>
        <dbReference type="ARBA" id="ARBA00022777"/>
    </source>
</evidence>
<dbReference type="GO" id="GO:0006227">
    <property type="term" value="P:dUDP biosynthetic process"/>
    <property type="evidence" value="ECO:0007669"/>
    <property type="project" value="TreeGrafter"/>
</dbReference>
<dbReference type="Gene3D" id="3.40.50.300">
    <property type="entry name" value="P-loop containing nucleotide triphosphate hydrolases"/>
    <property type="match status" value="1"/>
</dbReference>
<keyword evidence="8" id="KW-0418">Kinase</keyword>
<evidence type="ECO:0000256" key="2">
    <source>
        <dbReference type="ARBA" id="ARBA00009776"/>
    </source>
</evidence>
<dbReference type="GO" id="GO:0005634">
    <property type="term" value="C:nucleus"/>
    <property type="evidence" value="ECO:0007669"/>
    <property type="project" value="TreeGrafter"/>
</dbReference>
<evidence type="ECO:0000256" key="1">
    <source>
        <dbReference type="ARBA" id="ARBA00004992"/>
    </source>
</evidence>
<dbReference type="Proteomes" id="UP000711488">
    <property type="component" value="Unassembled WGS sequence"/>
</dbReference>
<dbReference type="CDD" id="cd01672">
    <property type="entry name" value="TMPK"/>
    <property type="match status" value="1"/>
</dbReference>
<evidence type="ECO:0000256" key="3">
    <source>
        <dbReference type="ARBA" id="ARBA00012980"/>
    </source>
</evidence>
<dbReference type="AlphaFoldDB" id="A0A6A0H066"/>
<dbReference type="GO" id="GO:0005739">
    <property type="term" value="C:mitochondrion"/>
    <property type="evidence" value="ECO:0007669"/>
    <property type="project" value="TreeGrafter"/>
</dbReference>
<evidence type="ECO:0000313" key="11">
    <source>
        <dbReference type="EMBL" id="KAA0193963.1"/>
    </source>
</evidence>
<evidence type="ECO:0000259" key="10">
    <source>
        <dbReference type="Pfam" id="PF02223"/>
    </source>
</evidence>
<dbReference type="OrthoDB" id="425602at2759"/>
<evidence type="ECO:0000256" key="7">
    <source>
        <dbReference type="ARBA" id="ARBA00022741"/>
    </source>
</evidence>
<dbReference type="SUPFAM" id="SSF52540">
    <property type="entry name" value="P-loop containing nucleoside triphosphate hydrolases"/>
    <property type="match status" value="1"/>
</dbReference>